<evidence type="ECO:0000256" key="3">
    <source>
        <dbReference type="ARBA" id="ARBA00011370"/>
    </source>
</evidence>
<comment type="similarity">
    <text evidence="2">Belongs to the PI3/PI4-kinase family.</text>
</comment>
<dbReference type="Gene3D" id="1.25.40.10">
    <property type="entry name" value="Tetratricopeptide repeat domain"/>
    <property type="match status" value="1"/>
</dbReference>
<dbReference type="InterPro" id="IPR050517">
    <property type="entry name" value="DDR_Repair_Kinase"/>
</dbReference>
<keyword evidence="9" id="KW-0547">Nucleotide-binding</keyword>
<keyword evidence="10" id="KW-0418">Kinase</keyword>
<comment type="subunit">
    <text evidence="3">Associates with DNA double-strand breaks.</text>
</comment>
<keyword evidence="7" id="KW-0808">Transferase</keyword>
<evidence type="ECO:0000256" key="1">
    <source>
        <dbReference type="ARBA" id="ARBA00004413"/>
    </source>
</evidence>
<keyword evidence="12" id="KW-0131">Cell cycle</keyword>
<evidence type="ECO:0000256" key="2">
    <source>
        <dbReference type="ARBA" id="ARBA00011031"/>
    </source>
</evidence>
<dbReference type="Gene3D" id="3.30.1010.10">
    <property type="entry name" value="Phosphatidylinositol 3-kinase Catalytic Subunit, Chain A, domain 4"/>
    <property type="match status" value="1"/>
</dbReference>
<feature type="domain" description="PI3K/PI4K catalytic" evidence="18">
    <location>
        <begin position="1987"/>
        <end position="2307"/>
    </location>
</feature>
<comment type="catalytic activity">
    <reaction evidence="16">
        <text>L-seryl-[protein] + ATP = O-phospho-L-seryl-[protein] + ADP + H(+)</text>
        <dbReference type="Rhea" id="RHEA:17989"/>
        <dbReference type="Rhea" id="RHEA-COMP:9863"/>
        <dbReference type="Rhea" id="RHEA-COMP:11604"/>
        <dbReference type="ChEBI" id="CHEBI:15378"/>
        <dbReference type="ChEBI" id="CHEBI:29999"/>
        <dbReference type="ChEBI" id="CHEBI:30616"/>
        <dbReference type="ChEBI" id="CHEBI:83421"/>
        <dbReference type="ChEBI" id="CHEBI:456216"/>
        <dbReference type="EC" id="2.7.11.1"/>
    </reaction>
</comment>
<evidence type="ECO:0000256" key="17">
    <source>
        <dbReference type="PROSITE-ProRule" id="PRU00103"/>
    </source>
</evidence>
<dbReference type="EMBL" id="MIKG01000011">
    <property type="protein sequence ID" value="RAO70217.1"/>
    <property type="molecule type" value="Genomic_DNA"/>
</dbReference>
<dbReference type="InterPro" id="IPR058584">
    <property type="entry name" value="IMB1_TNPO1-like_TPR"/>
</dbReference>
<dbReference type="SUPFAM" id="SSF47212">
    <property type="entry name" value="FKBP12-rapamycin-binding domain of FKBP-rapamycin-associated protein (FRAP)"/>
    <property type="match status" value="1"/>
</dbReference>
<dbReference type="GO" id="GO:0005524">
    <property type="term" value="F:ATP binding"/>
    <property type="evidence" value="ECO:0007669"/>
    <property type="project" value="UniProtKB-KW"/>
</dbReference>
<dbReference type="GO" id="GO:0005634">
    <property type="term" value="C:nucleus"/>
    <property type="evidence" value="ECO:0007669"/>
    <property type="project" value="TreeGrafter"/>
</dbReference>
<dbReference type="Proteomes" id="UP000249363">
    <property type="component" value="Unassembled WGS sequence"/>
</dbReference>
<dbReference type="GeneID" id="63795445"/>
<evidence type="ECO:0000313" key="21">
    <source>
        <dbReference type="EMBL" id="RAO70217.1"/>
    </source>
</evidence>
<dbReference type="GO" id="GO:0000329">
    <property type="term" value="C:fungal-type vacuole membrane"/>
    <property type="evidence" value="ECO:0007669"/>
    <property type="project" value="UniProtKB-ARBA"/>
</dbReference>
<dbReference type="InterPro" id="IPR021133">
    <property type="entry name" value="HEAT_type_2"/>
</dbReference>
<evidence type="ECO:0000256" key="13">
    <source>
        <dbReference type="ARBA" id="ARBA00025079"/>
    </source>
</evidence>
<dbReference type="GO" id="GO:0038202">
    <property type="term" value="P:TORC1 signaling"/>
    <property type="evidence" value="ECO:0007669"/>
    <property type="project" value="TreeGrafter"/>
</dbReference>
<dbReference type="PANTHER" id="PTHR11139">
    <property type="entry name" value="ATAXIA TELANGIECTASIA MUTATED ATM -RELATED"/>
    <property type="match status" value="1"/>
</dbReference>
<dbReference type="Pfam" id="PF11865">
    <property type="entry name" value="mTOR_dom"/>
    <property type="match status" value="1"/>
</dbReference>
<comment type="subcellular location">
    <subcellularLocation>
        <location evidence="1">Cell membrane</location>
        <topology evidence="1">Peripheral membrane protein</topology>
        <orientation evidence="1">Cytoplasmic side</orientation>
    </subcellularLocation>
    <subcellularLocation>
        <location evidence="14">Vacuole membrane</location>
        <topology evidence="14">Peripheral membrane protein</topology>
        <orientation evidence="14">Cytoplasmic side</orientation>
    </subcellularLocation>
</comment>
<protein>
    <recommendedName>
        <fullName evidence="4">non-specific serine/threonine protein kinase</fullName>
        <ecNumber evidence="4">2.7.11.1</ecNumber>
    </recommendedName>
</protein>
<dbReference type="EC" id="2.7.11.1" evidence="4"/>
<dbReference type="InterPro" id="IPR016024">
    <property type="entry name" value="ARM-type_fold"/>
</dbReference>
<dbReference type="InterPro" id="IPR057564">
    <property type="entry name" value="HEAT_ATR"/>
</dbReference>
<dbReference type="PANTHER" id="PTHR11139:SF9">
    <property type="entry name" value="SERINE_THREONINE-PROTEIN KINASE MTOR"/>
    <property type="match status" value="1"/>
</dbReference>
<feature type="repeat" description="HEAT" evidence="17">
    <location>
        <begin position="985"/>
        <end position="1025"/>
    </location>
</feature>
<comment type="catalytic activity">
    <reaction evidence="15">
        <text>L-threonyl-[protein] + ATP = O-phospho-L-threonyl-[protein] + ADP + H(+)</text>
        <dbReference type="Rhea" id="RHEA:46608"/>
        <dbReference type="Rhea" id="RHEA-COMP:11060"/>
        <dbReference type="Rhea" id="RHEA-COMP:11605"/>
        <dbReference type="ChEBI" id="CHEBI:15378"/>
        <dbReference type="ChEBI" id="CHEBI:30013"/>
        <dbReference type="ChEBI" id="CHEBI:30616"/>
        <dbReference type="ChEBI" id="CHEBI:61977"/>
        <dbReference type="ChEBI" id="CHEBI:456216"/>
        <dbReference type="EC" id="2.7.11.1"/>
    </reaction>
</comment>
<evidence type="ECO:0000256" key="14">
    <source>
        <dbReference type="ARBA" id="ARBA00029427"/>
    </source>
</evidence>
<dbReference type="FunFam" id="3.30.1010.10:FF:000006">
    <property type="entry name" value="Serine/threonine-protein kinase TOR"/>
    <property type="match status" value="1"/>
</dbReference>
<dbReference type="InterPro" id="IPR003152">
    <property type="entry name" value="FATC_dom"/>
</dbReference>
<accession>A0A364L327</accession>
<dbReference type="PROSITE" id="PS51190">
    <property type="entry name" value="FATC"/>
    <property type="match status" value="1"/>
</dbReference>
<evidence type="ECO:0000256" key="5">
    <source>
        <dbReference type="ARBA" id="ARBA00022527"/>
    </source>
</evidence>
<dbReference type="GO" id="GO:1905356">
    <property type="term" value="P:regulation of snRNA pseudouridine synthesis"/>
    <property type="evidence" value="ECO:0007669"/>
    <property type="project" value="UniProtKB-ARBA"/>
</dbReference>
<dbReference type="SMART" id="SM01343">
    <property type="entry name" value="FATC"/>
    <property type="match status" value="1"/>
</dbReference>
<evidence type="ECO:0000256" key="8">
    <source>
        <dbReference type="ARBA" id="ARBA00022737"/>
    </source>
</evidence>
<dbReference type="InterPro" id="IPR014009">
    <property type="entry name" value="PIK_FAT"/>
</dbReference>
<dbReference type="PROSITE" id="PS50290">
    <property type="entry name" value="PI3_4_KINASE_3"/>
    <property type="match status" value="1"/>
</dbReference>
<dbReference type="GO" id="GO:0044877">
    <property type="term" value="F:protein-containing complex binding"/>
    <property type="evidence" value="ECO:0007669"/>
    <property type="project" value="InterPro"/>
</dbReference>
<evidence type="ECO:0000256" key="16">
    <source>
        <dbReference type="ARBA" id="ARBA00048679"/>
    </source>
</evidence>
<keyword evidence="6" id="KW-0926">Vacuole</keyword>
<evidence type="ECO:0000256" key="7">
    <source>
        <dbReference type="ARBA" id="ARBA00022679"/>
    </source>
</evidence>
<evidence type="ECO:0000256" key="15">
    <source>
        <dbReference type="ARBA" id="ARBA00047899"/>
    </source>
</evidence>
<dbReference type="Gene3D" id="1.25.10.10">
    <property type="entry name" value="Leucine-rich Repeat Variant"/>
    <property type="match status" value="3"/>
</dbReference>
<dbReference type="SUPFAM" id="SSF48371">
    <property type="entry name" value="ARM repeat"/>
    <property type="match status" value="2"/>
</dbReference>
<evidence type="ECO:0000256" key="10">
    <source>
        <dbReference type="ARBA" id="ARBA00022777"/>
    </source>
</evidence>
<dbReference type="GO" id="GO:0005886">
    <property type="term" value="C:plasma membrane"/>
    <property type="evidence" value="ECO:0007669"/>
    <property type="project" value="UniProtKB-SubCell"/>
</dbReference>
<evidence type="ECO:0000259" key="20">
    <source>
        <dbReference type="PROSITE" id="PS51190"/>
    </source>
</evidence>
<dbReference type="OrthoDB" id="381190at2759"/>
<evidence type="ECO:0000256" key="9">
    <source>
        <dbReference type="ARBA" id="ARBA00022741"/>
    </source>
</evidence>
<name>A0A364L327_TALAM</name>
<dbReference type="InterPro" id="IPR000403">
    <property type="entry name" value="PI3/4_kinase_cat_dom"/>
</dbReference>
<dbReference type="FunFam" id="1.10.1070.11:FF:000020">
    <property type="entry name" value="Serine/threonine-protein kinase TOR"/>
    <property type="match status" value="1"/>
</dbReference>
<evidence type="ECO:0000256" key="6">
    <source>
        <dbReference type="ARBA" id="ARBA00022554"/>
    </source>
</evidence>
<proteinExistence type="inferred from homology"/>
<dbReference type="Pfam" id="PF08771">
    <property type="entry name" value="FRB_dom"/>
    <property type="match status" value="1"/>
</dbReference>
<dbReference type="GO" id="GO:0004674">
    <property type="term" value="F:protein serine/threonine kinase activity"/>
    <property type="evidence" value="ECO:0007669"/>
    <property type="project" value="UniProtKB-KW"/>
</dbReference>
<dbReference type="InterPro" id="IPR018936">
    <property type="entry name" value="PI3/4_kinase_CS"/>
</dbReference>
<keyword evidence="11" id="KW-0067">ATP-binding</keyword>
<dbReference type="InterPro" id="IPR024585">
    <property type="entry name" value="mTOR_dom"/>
</dbReference>
<reference evidence="21 22" key="1">
    <citation type="journal article" date="2017" name="Biotechnol. Biofuels">
        <title>Differential beta-glucosidase expression as a function of carbon source availability in Talaromyces amestolkiae: a genomic and proteomic approach.</title>
        <authorList>
            <person name="de Eugenio L.I."/>
            <person name="Mendez-Liter J.A."/>
            <person name="Nieto-Dominguez M."/>
            <person name="Alonso L."/>
            <person name="Gil-Munoz J."/>
            <person name="Barriuso J."/>
            <person name="Prieto A."/>
            <person name="Martinez M.J."/>
        </authorList>
    </citation>
    <scope>NUCLEOTIDE SEQUENCE [LARGE SCALE GENOMIC DNA]</scope>
    <source>
        <strain evidence="21 22">CIB</strain>
    </source>
</reference>
<dbReference type="PROSITE" id="PS50077">
    <property type="entry name" value="HEAT_REPEAT"/>
    <property type="match status" value="1"/>
</dbReference>
<dbReference type="GO" id="GO:0031931">
    <property type="term" value="C:TORC1 complex"/>
    <property type="evidence" value="ECO:0007669"/>
    <property type="project" value="TreeGrafter"/>
</dbReference>
<keyword evidence="5" id="KW-0723">Serine/threonine-protein kinase</keyword>
<evidence type="ECO:0000256" key="11">
    <source>
        <dbReference type="ARBA" id="ARBA00022840"/>
    </source>
</evidence>
<dbReference type="SMART" id="SM01345">
    <property type="entry name" value="Rapamycin_bind"/>
    <property type="match status" value="1"/>
</dbReference>
<dbReference type="FunFam" id="1.20.120.150:FF:000001">
    <property type="entry name" value="Serine/threonine-protein kinase TOR"/>
    <property type="match status" value="1"/>
</dbReference>
<evidence type="ECO:0000313" key="22">
    <source>
        <dbReference type="Proteomes" id="UP000249363"/>
    </source>
</evidence>
<dbReference type="Pfam" id="PF23593">
    <property type="entry name" value="HEAT_ATR"/>
    <property type="match status" value="1"/>
</dbReference>
<dbReference type="InterPro" id="IPR003151">
    <property type="entry name" value="PIK-rel_kinase_FAT"/>
</dbReference>
<dbReference type="InterPro" id="IPR036940">
    <property type="entry name" value="PI3/4_kinase_cat_sf"/>
</dbReference>
<dbReference type="GO" id="GO:0042254">
    <property type="term" value="P:ribosome biogenesis"/>
    <property type="evidence" value="ECO:0007669"/>
    <property type="project" value="UniProtKB-ARBA"/>
</dbReference>
<evidence type="ECO:0000259" key="19">
    <source>
        <dbReference type="PROSITE" id="PS51189"/>
    </source>
</evidence>
<evidence type="ECO:0000256" key="4">
    <source>
        <dbReference type="ARBA" id="ARBA00012513"/>
    </source>
</evidence>
<dbReference type="InterPro" id="IPR036738">
    <property type="entry name" value="FRB_sf"/>
</dbReference>
<dbReference type="Pfam" id="PF02259">
    <property type="entry name" value="FAT"/>
    <property type="match status" value="1"/>
</dbReference>
<dbReference type="STRING" id="1196081.A0A364L327"/>
<dbReference type="SMART" id="SM00146">
    <property type="entry name" value="PI3Kc"/>
    <property type="match status" value="1"/>
</dbReference>
<sequence length="2926" mass="329378">MAQAGPVTDVVQRLFTELKSKNEEARVRASFELYDNVLTVSRDWAPEKFLEFYNAVSQRIAQLVVTGSDANEKIGGLLALDRLIDFDGVDAAQKTTRFASYLRSALRSNDNAVLVYAARSLGRLAKPGGALTAELVESEIQSALEWLQSERQESRRFAAVLIIRELAKGSPTLLYGFVPQVFELVWVALRDPKVLIRETAAEAVSECFEIIAARDVGVKQQWFARIYEECLQDLRSSNVDWIHGSLLILRELLLKGAMFMNEHYRNACEIVLRLKDHRDPKIRTQVVRTIPILASYAPMDFTNNYLHRFMVYLQAQLKREKERNAAFIAIGKIANAVGVAIGQYLDAIIVYIREGLALKARNRAGVNEGPMFECISMLSLAVGQALSKYMEALLDPIFACGLSESLTQALVDMAHYIPPIKATIQEKLLDMLSIILCGTPFRPLGCPENRLPPLPSFAKDYTPQELHSDTEVALALHTLGSFDFSGHILNEFVRDVAIRYVESDNPEIRKASALTCCQLFVHDPIINQTSSHSIQVVGEVIDKLLTVGVGDPDPEIRRTVLLSLDRKFDRHLAKPENIRCLFLAVNDEVFAVREAAISIIGRLSSVNPAYVFPPLRKLLVNLLTGLGFASTARQKEESAQLISLFVANATKLIRSYVDPMITSLLPKTTDPSANVASTTLRAIGELANIGGSEMKNYLPQLMPIILDSLQDLSSHSKREAALRTLGQLASNSGYVIEPYMEYPQLLAVLINIIKTEQAGSLRKETIKLLGILGALDPYKYQQISEISPDVRYINEVQPISDVALIMQGLTPSSEEYYPTVVINTLLQNILRENSLAQYHSAVIDAIVTIFKTLGLKCVSFLGQIIPGFLGVIRSSPVGRLESYFNQLAILVNIVRQHIRAFLPEIIDTIRDYWDSNHQVQATILSLIEAISTALEGEFKKYLAGLIPLMLDTLEKDISPRRQPSERILHTFLIFGSSGEEYMHLIVPSIVRLFDKVQNPLNIRKSAIETLGKLSREVNVSDFASLMIHSLSRVIASNDRTLQKAAMDCICALIFQLGQDFTHYIQLINKIMKQHQVTNSSYESYVVKLQKGESLPQDLTLHENYRTLADDTNYAEIGQKKMQVNQQHLKNAWDASQKSTREDWQEWIRRFSVELLKESPSPALRACASLAGIYQPLAKDLFNAAFVSCWTELYDQYQEELVRSIEKALTSPNIPPEILQILLNLAEYMEHDDKALPIDIRTLGRYAGKCHAFAKALHYKELEFEQDQNSSAVEALITINNQLQQSDAAIGILRKAQAYRDVELKETWFEKLQRWEEALAAYKRREKQDPDSFGITMGKMRCLHALGEWKLLSDLAQEKWNQASVEHRRAIAPLAAAAAWGRGQWDLMDSYLGVMKEHTPDRSFFGAILAINRNQFEEAALYIEKVRNGLDTELSALLGESYNRAYDVVVRVQMLAELEEIIVFKQNVGDPEKQQAMRETWNKRLLGCQQNAEVWQRMLKVRQLVIPPHENMDMLIKYANLCRKSNRMGIAERTLASLETEISGPNGIEIVVPPEVKYARFKFAWAQGHQVDALQSLKEFTSVLADDLTRYNALLANHTDHDGTNGVNGMLDNNPDVNHLRSRIGDVTKLKKLLAKSYLKQGEWQTALQSGDWRPEHVREVLNAYSAATQFNRDSYKAWHSWALANFEVVTTLAAQQSRDGSSVPGHIINEHVLPAIRGFFRSISLSSTSSLQDTLRLLTLWFTYGGDTDVNSVVTEGFTSVNIDTWLAVTPQLIARINQPNAKVRTAVHRLLAEVGKAHPQALVYPVTVAIKSNVARRSQSATYIMESMRQHSAKLVEQADVVSNELIRVAVLWHELWHEGLEEASRLYFGDHNVEGMFATLAPLHDLLDRGAQTLREVSFTQAFGRDLAEARQYCLLYRETEELGDLNQAWELYYNVFRKIARQLPQLLTLDLKYVSPRLKEVSDLDLAVPGTFRPGRPIVRIMSFDPVLHVLQTKKRPRRMILKGSDGNSYMYALKGHEDIRQDERVMQLFGLVNTLLDNDSESFKRHLSVQQFPAIPLSQNSGLIGWVSNSDTLHALIKEYRESRRILLNIEHRIMLQMAPDYDNLTLMQKVEVFGYAMDNTTGKDLYRVLWLKSKSSESWLERRTNYTRSLGVTSMVGYILGLGDRHPSNLLLDRLTGTVVHVDFGDCFEIAMHREKYPERVPFRLTRMLTFAMEVSNIEGSYRITCEAVMRVIRENKDSLMAVLEAFIHDPLINWRLGTRESPERPSFSTVDRRQSIVDDVNLEHGIQPSNFTRHRRASILEGGGILDAPQGVANEAREAQNARALQVLARVKEKLTGRDFRPNEELNVSDQVDKLLAQATSVENICQHWIGWCSFWSTEMPPPQPSPPPDDVAAPAVHPLVQNALRVSLSAREYKVIHERILKRSSAFNNRLPTPSRYESIVRTSNKYNVAAIRASLRVFLGVSSGMSLVEAVTARLGKGETSTKKAPREPYLRSPKFRLALSLSLVLLIHRILYRFFVRLRANLRTDDAKPFRERNPRFSQALTSKYAPVVGASLAGAALGISPQSKLRVTVAIYMATRSLEFLYNALNIKGYMKYKPWWFGSWLLMPISCAQLFHAFVFDRETIPKWMGDMLLRFSGSYIPQRPEHFPAAVSWPSQHDLVDSLGSIADLKWPAFISPILHPSNLNPLPKQVKAISPLTSPAHPNIASLSCAVLHPSTPSCSTAFLHHILNTAPALVRFITITALAMSAGSYKKILSSPFSSMNVISKRILSLTAILSASTGSFWGSICLLNSLLPRSTLPTKRFFLSGALGGLPFAFVEQGRGAFTYIFRSAIYSAWATGVKRRYWREWKTGELALIVASWALLGAVLECSPEAVEGAGLRKGLAWLRGDGFTDPVEVALKRKRRATVTQKEEGEKSA</sequence>
<dbReference type="InterPro" id="IPR011009">
    <property type="entry name" value="Kinase-like_dom_sf"/>
</dbReference>
<comment type="caution">
    <text evidence="21">The sequence shown here is derived from an EMBL/GenBank/DDBJ whole genome shotgun (WGS) entry which is preliminary data.</text>
</comment>
<dbReference type="RefSeq" id="XP_040734733.1">
    <property type="nucleotide sequence ID" value="XM_040878792.1"/>
</dbReference>
<dbReference type="FunFam" id="1.25.10.10:FF:000582">
    <property type="entry name" value="Serine/threonine-protein kinase TOR"/>
    <property type="match status" value="1"/>
</dbReference>
<comment type="function">
    <text evidence="13">Serine/threonine protein kinase which activates checkpoint signaling upon genotoxic stresses such as ionizing radiation (IR), ultraviolet light (UV), or DNA replication stalling, thereby acting as a DNA damage sensor. Recognizes the substrate consensus sequence [ST]-Q. Phosphorylates histone H2A to form H2AS128ph (gamma-H2A) at sites of DNA damage, involved in the regulation of DNA damage response mechanism. Required for the control of telomere length and genome stability.</text>
</comment>
<dbReference type="GO" id="GO:0031932">
    <property type="term" value="C:TORC2 complex"/>
    <property type="evidence" value="ECO:0007669"/>
    <property type="project" value="TreeGrafter"/>
</dbReference>
<organism evidence="21 22">
    <name type="scientific">Talaromyces amestolkiae</name>
    <dbReference type="NCBI Taxonomy" id="1196081"/>
    <lineage>
        <taxon>Eukaryota</taxon>
        <taxon>Fungi</taxon>
        <taxon>Dikarya</taxon>
        <taxon>Ascomycota</taxon>
        <taxon>Pezizomycotina</taxon>
        <taxon>Eurotiomycetes</taxon>
        <taxon>Eurotiomycetidae</taxon>
        <taxon>Eurotiales</taxon>
        <taxon>Trichocomaceae</taxon>
        <taxon>Talaromyces</taxon>
        <taxon>Talaromyces sect. Talaromyces</taxon>
    </lineage>
</organism>
<keyword evidence="8" id="KW-0677">Repeat</keyword>
<dbReference type="InterPro" id="IPR011989">
    <property type="entry name" value="ARM-like"/>
</dbReference>
<dbReference type="InterPro" id="IPR026683">
    <property type="entry name" value="TOR_cat"/>
</dbReference>
<feature type="domain" description="FAT" evidence="19">
    <location>
        <begin position="1241"/>
        <end position="1813"/>
    </location>
</feature>
<dbReference type="Pfam" id="PF00454">
    <property type="entry name" value="PI3_PI4_kinase"/>
    <property type="match status" value="1"/>
</dbReference>
<dbReference type="PROSITE" id="PS00915">
    <property type="entry name" value="PI3_4_KINASE_1"/>
    <property type="match status" value="1"/>
</dbReference>
<dbReference type="Gene3D" id="1.10.1070.11">
    <property type="entry name" value="Phosphatidylinositol 3-/4-kinase, catalytic domain"/>
    <property type="match status" value="1"/>
</dbReference>
<dbReference type="SMART" id="SM01346">
    <property type="entry name" value="DUF3385"/>
    <property type="match status" value="1"/>
</dbReference>
<dbReference type="InterPro" id="IPR011990">
    <property type="entry name" value="TPR-like_helical_dom_sf"/>
</dbReference>
<dbReference type="InterPro" id="IPR009076">
    <property type="entry name" value="FRB_dom"/>
</dbReference>
<dbReference type="GO" id="GO:0006995">
    <property type="term" value="P:cellular response to nitrogen starvation"/>
    <property type="evidence" value="ECO:0007669"/>
    <property type="project" value="UniProtKB-ARBA"/>
</dbReference>
<dbReference type="CDD" id="cd05169">
    <property type="entry name" value="PIKKc_TOR"/>
    <property type="match status" value="1"/>
</dbReference>
<dbReference type="FunFam" id="1.25.10.10:FF:000371">
    <property type="entry name" value="Serine/threonine-protein kinase TOR"/>
    <property type="match status" value="1"/>
</dbReference>
<feature type="domain" description="FATC" evidence="20">
    <location>
        <begin position="2350"/>
        <end position="2382"/>
    </location>
</feature>
<keyword evidence="22" id="KW-1185">Reference proteome</keyword>
<dbReference type="GO" id="GO:0016242">
    <property type="term" value="P:negative regulation of macroautophagy"/>
    <property type="evidence" value="ECO:0007669"/>
    <property type="project" value="TreeGrafter"/>
</dbReference>
<evidence type="ECO:0000256" key="12">
    <source>
        <dbReference type="ARBA" id="ARBA00023306"/>
    </source>
</evidence>
<dbReference type="Gene3D" id="1.20.120.150">
    <property type="entry name" value="FKBP12-rapamycin binding domain"/>
    <property type="match status" value="1"/>
</dbReference>
<dbReference type="SUPFAM" id="SSF56112">
    <property type="entry name" value="Protein kinase-like (PK-like)"/>
    <property type="match status" value="1"/>
</dbReference>
<gene>
    <name evidence="21" type="ORF">BHQ10_006229</name>
</gene>
<dbReference type="Pfam" id="PF02260">
    <property type="entry name" value="FATC"/>
    <property type="match status" value="1"/>
</dbReference>
<evidence type="ECO:0000259" key="18">
    <source>
        <dbReference type="PROSITE" id="PS50290"/>
    </source>
</evidence>
<dbReference type="PROSITE" id="PS51189">
    <property type="entry name" value="FAT"/>
    <property type="match status" value="1"/>
</dbReference>
<dbReference type="Pfam" id="PF25574">
    <property type="entry name" value="TPR_IMB1"/>
    <property type="match status" value="1"/>
</dbReference>